<dbReference type="OrthoDB" id="7471926at2"/>
<dbReference type="AlphaFoldDB" id="A0A2U0SHZ3"/>
<name>A0A2U0SHZ3_9SPHN</name>
<comment type="caution">
    <text evidence="1">The sequence shown here is derived from an EMBL/GenBank/DDBJ whole genome shotgun (WGS) entry which is preliminary data.</text>
</comment>
<evidence type="ECO:0000313" key="2">
    <source>
        <dbReference type="Proteomes" id="UP000245890"/>
    </source>
</evidence>
<protein>
    <submittedName>
        <fullName evidence="1">Uncharacterized protein</fullName>
    </submittedName>
</protein>
<accession>A0A2U0SHZ3</accession>
<dbReference type="RefSeq" id="WP_116470349.1">
    <property type="nucleotide sequence ID" value="NZ_QENQ01000001.1"/>
</dbReference>
<dbReference type="EMBL" id="QENQ01000001">
    <property type="protein sequence ID" value="PVX30955.1"/>
    <property type="molecule type" value="Genomic_DNA"/>
</dbReference>
<reference evidence="1 2" key="1">
    <citation type="submission" date="2018-05" db="EMBL/GenBank/DDBJ databases">
        <title>Description of Sphingomonas pokkalii sp nov, isolated from the rhizosphere of saline tolerant pokkali rice and its draft genome analysis.</title>
        <authorList>
            <person name="Menon R."/>
            <person name="Kumari S."/>
            <person name="Rameshkumar N."/>
        </authorList>
    </citation>
    <scope>NUCLEOTIDE SEQUENCE [LARGE SCALE GENOMIC DNA]</scope>
    <source>
        <strain evidence="1 2">L3B27</strain>
    </source>
</reference>
<evidence type="ECO:0000313" key="1">
    <source>
        <dbReference type="EMBL" id="PVX30955.1"/>
    </source>
</evidence>
<dbReference type="Proteomes" id="UP000245890">
    <property type="component" value="Unassembled WGS sequence"/>
</dbReference>
<proteinExistence type="predicted"/>
<gene>
    <name evidence="1" type="ORF">DD559_17800</name>
</gene>
<organism evidence="1 2">
    <name type="scientific">Sphingomonas pokkalii</name>
    <dbReference type="NCBI Taxonomy" id="2175090"/>
    <lineage>
        <taxon>Bacteria</taxon>
        <taxon>Pseudomonadati</taxon>
        <taxon>Pseudomonadota</taxon>
        <taxon>Alphaproteobacteria</taxon>
        <taxon>Sphingomonadales</taxon>
        <taxon>Sphingomonadaceae</taxon>
        <taxon>Sphingomonas</taxon>
    </lineage>
</organism>
<keyword evidence="2" id="KW-1185">Reference proteome</keyword>
<sequence>MHDFNTGAAMVIAADLRTTFASVDSALASGARLLGTMLETAQTSNLTATERQRLLDNVTDGLRNVVKGRGDMVEAMKRMTVLKRGSNLETVDVGCDNPLPARKASEFFISADAANTAVAV</sequence>